<feature type="region of interest" description="Disordered" evidence="1">
    <location>
        <begin position="23"/>
        <end position="42"/>
    </location>
</feature>
<sequence>MGETGALLVAGVFALSGCGSSSEAADSGSAESSPTPTLSVGQDQYTPEELEAALQAVKADEGLGGDIFNQETLAPLLEGTPDALAGVTVTPEQCDVLATTDIAGVLDNASMAILMLTATDSLTGRDRCPARDGLRRIPARARGSGPHRCSRSP</sequence>
<dbReference type="Proteomes" id="UP000676885">
    <property type="component" value="Chromosome"/>
</dbReference>
<evidence type="ECO:0000313" key="3">
    <source>
        <dbReference type="Proteomes" id="UP000676885"/>
    </source>
</evidence>
<dbReference type="AlphaFoldDB" id="A0A975M6W4"/>
<organism evidence="2 3">
    <name type="scientific">Arthrobacter jiangjiafuii</name>
    <dbReference type="NCBI Taxonomy" id="2817475"/>
    <lineage>
        <taxon>Bacteria</taxon>
        <taxon>Bacillati</taxon>
        <taxon>Actinomycetota</taxon>
        <taxon>Actinomycetes</taxon>
        <taxon>Micrococcales</taxon>
        <taxon>Micrococcaceae</taxon>
        <taxon>Arthrobacter</taxon>
    </lineage>
</organism>
<evidence type="ECO:0000256" key="1">
    <source>
        <dbReference type="SAM" id="MobiDB-lite"/>
    </source>
</evidence>
<dbReference type="KEGG" id="ajg:KKR91_05655"/>
<accession>A0A975M6W4</accession>
<feature type="compositionally biased region" description="Low complexity" evidence="1">
    <location>
        <begin position="23"/>
        <end position="33"/>
    </location>
</feature>
<gene>
    <name evidence="2" type="ORF">KKR91_05655</name>
</gene>
<protein>
    <submittedName>
        <fullName evidence="2">Uncharacterized protein</fullName>
    </submittedName>
</protein>
<dbReference type="RefSeq" id="WP_210230547.1">
    <property type="nucleotide sequence ID" value="NZ_CP076022.1"/>
</dbReference>
<keyword evidence="3" id="KW-1185">Reference proteome</keyword>
<name>A0A975M6W4_9MICC</name>
<evidence type="ECO:0000313" key="2">
    <source>
        <dbReference type="EMBL" id="QWC11071.1"/>
    </source>
</evidence>
<proteinExistence type="predicted"/>
<reference evidence="2 3" key="1">
    <citation type="submission" date="2021-05" db="EMBL/GenBank/DDBJ databases">
        <title>Novel species in genus Arthrobacter.</title>
        <authorList>
            <person name="Zhang G."/>
        </authorList>
    </citation>
    <scope>NUCLEOTIDE SEQUENCE [LARGE SCALE GENOMIC DNA]</scope>
    <source>
        <strain evidence="3">zg-ZUI227</strain>
    </source>
</reference>
<dbReference type="EMBL" id="CP076022">
    <property type="protein sequence ID" value="QWC11071.1"/>
    <property type="molecule type" value="Genomic_DNA"/>
</dbReference>